<dbReference type="Proteomes" id="UP000025171">
    <property type="component" value="Unassembled WGS sequence"/>
</dbReference>
<reference evidence="1 2" key="1">
    <citation type="journal article" date="2014" name="Antonie Van Leeuwenhoek">
        <title>Hyphomonas beringensis sp. nov. and Hyphomonas chukchiensis sp. nov., isolated from surface seawater of the Bering Sea and Chukchi Sea.</title>
        <authorList>
            <person name="Li C."/>
            <person name="Lai Q."/>
            <person name="Li G."/>
            <person name="Dong C."/>
            <person name="Wang J."/>
            <person name="Liao Y."/>
            <person name="Shao Z."/>
        </authorList>
    </citation>
    <scope>NUCLEOTIDE SEQUENCE [LARGE SCALE GENOMIC DNA]</scope>
    <source>
        <strain evidence="1 2">MHS-2</strain>
    </source>
</reference>
<accession>A0A059FJT3</accession>
<dbReference type="PATRIC" id="fig|1280950.3.peg.2708"/>
<dbReference type="AlphaFoldDB" id="A0A059FJT3"/>
<dbReference type="RefSeq" id="WP_051618611.1">
    <property type="nucleotide sequence ID" value="NZ_ARYK01000006.1"/>
</dbReference>
<protein>
    <recommendedName>
        <fullName evidence="3">ATP-grasp domain-containing protein</fullName>
    </recommendedName>
</protein>
<evidence type="ECO:0000313" key="1">
    <source>
        <dbReference type="EMBL" id="KCZ90867.1"/>
    </source>
</evidence>
<dbReference type="eggNOG" id="COG0189">
    <property type="taxonomic scope" value="Bacteria"/>
</dbReference>
<evidence type="ECO:0000313" key="2">
    <source>
        <dbReference type="Proteomes" id="UP000025171"/>
    </source>
</evidence>
<keyword evidence="2" id="KW-1185">Reference proteome</keyword>
<dbReference type="STRING" id="1280950.HJO_13486"/>
<dbReference type="OrthoDB" id="8453666at2"/>
<name>A0A059FJT3_9PROT</name>
<comment type="caution">
    <text evidence="1">The sequence shown here is derived from an EMBL/GenBank/DDBJ whole genome shotgun (WGS) entry which is preliminary data.</text>
</comment>
<sequence>MLDRTRQRQNDGPKANWFSDLALTRRGLIVKKTGRRIGLAEITPSELVKFCLYFVVVLTKGVYVRIRRPSGLSVWFAPDRPRPWYILWSAMTLSGIRFAPTPDTADVAFYFEDVTRGTPPPVGGQVQLNAGCPDISKSRVAEIFESVAGYPLGLDPAAHTGPAVEKSERNGLHDGCIVSCPMPRRAGKAYQRLVDSSDGETAFDYRTTIIGREPRFVLVKTKPVAQRFSMHNDTVVFRDLEAVFSAEEISLIRRFSEAMALDWAALDVLRDAVSGQIFIVDVNKTDTGPAVDLSWRDRGRVMGAISRHFLAMVTRAAPRPRPVLQAPAVRA</sequence>
<gene>
    <name evidence="1" type="ORF">HJO_13486</name>
</gene>
<proteinExistence type="predicted"/>
<organism evidence="1 2">
    <name type="scientific">Hyphomonas johnsonii MHS-2</name>
    <dbReference type="NCBI Taxonomy" id="1280950"/>
    <lineage>
        <taxon>Bacteria</taxon>
        <taxon>Pseudomonadati</taxon>
        <taxon>Pseudomonadota</taxon>
        <taxon>Alphaproteobacteria</taxon>
        <taxon>Hyphomonadales</taxon>
        <taxon>Hyphomonadaceae</taxon>
        <taxon>Hyphomonas</taxon>
    </lineage>
</organism>
<evidence type="ECO:0008006" key="3">
    <source>
        <dbReference type="Google" id="ProtNLM"/>
    </source>
</evidence>
<dbReference type="EMBL" id="ARYK01000006">
    <property type="protein sequence ID" value="KCZ90867.1"/>
    <property type="molecule type" value="Genomic_DNA"/>
</dbReference>